<dbReference type="InterPro" id="IPR029787">
    <property type="entry name" value="Nucleotide_cyclase"/>
</dbReference>
<accession>A0A2M8GP25</accession>
<dbReference type="InterPro" id="IPR043128">
    <property type="entry name" value="Rev_trsase/Diguanyl_cyclase"/>
</dbReference>
<evidence type="ECO:0000313" key="1">
    <source>
        <dbReference type="EMBL" id="PJC82312.1"/>
    </source>
</evidence>
<feature type="non-terminal residue" evidence="1">
    <location>
        <position position="224"/>
    </location>
</feature>
<protein>
    <recommendedName>
        <fullName evidence="3">GGDEF domain-containing protein</fullName>
    </recommendedName>
</protein>
<dbReference type="AlphaFoldDB" id="A0A2M8GP25"/>
<gene>
    <name evidence="1" type="ORF">CO007_00250</name>
</gene>
<evidence type="ECO:0000313" key="2">
    <source>
        <dbReference type="Proteomes" id="UP000229370"/>
    </source>
</evidence>
<proteinExistence type="predicted"/>
<name>A0A2M8GP25_9BACT</name>
<dbReference type="EMBL" id="PFQK01000006">
    <property type="protein sequence ID" value="PJC82312.1"/>
    <property type="molecule type" value="Genomic_DNA"/>
</dbReference>
<organism evidence="1 2">
    <name type="scientific">Candidatus Roizmanbacteria bacterium CG_4_8_14_3_um_filter_36_10</name>
    <dbReference type="NCBI Taxonomy" id="1974834"/>
    <lineage>
        <taxon>Bacteria</taxon>
        <taxon>Candidatus Roizmaniibacteriota</taxon>
    </lineage>
</organism>
<evidence type="ECO:0008006" key="3">
    <source>
        <dbReference type="Google" id="ProtNLM"/>
    </source>
</evidence>
<dbReference type="Proteomes" id="UP000229370">
    <property type="component" value="Unassembled WGS sequence"/>
</dbReference>
<reference evidence="2" key="1">
    <citation type="submission" date="2017-09" db="EMBL/GenBank/DDBJ databases">
        <title>Depth-based differentiation of microbial function through sediment-hosted aquifers and enrichment of novel symbionts in the deep terrestrial subsurface.</title>
        <authorList>
            <person name="Probst A.J."/>
            <person name="Ladd B."/>
            <person name="Jarett J.K."/>
            <person name="Geller-Mcgrath D.E."/>
            <person name="Sieber C.M.K."/>
            <person name="Emerson J.B."/>
            <person name="Anantharaman K."/>
            <person name="Thomas B.C."/>
            <person name="Malmstrom R."/>
            <person name="Stieglmeier M."/>
            <person name="Klingl A."/>
            <person name="Woyke T."/>
            <person name="Ryan C.M."/>
            <person name="Banfield J.F."/>
        </authorList>
    </citation>
    <scope>NUCLEOTIDE SEQUENCE [LARGE SCALE GENOMIC DNA]</scope>
</reference>
<dbReference type="Gene3D" id="3.30.70.270">
    <property type="match status" value="1"/>
</dbReference>
<sequence length="224" mass="25205">MGEVTRFLPKVNPFEKGLRDLEIPLDIPTKYKNTLSHLINNSSLTIDELTGLPLETDEVRRKVANQLGICLRAGKKFAVIYTDTDNLKQTNTVHGRDLGDMVIKYGVAVAAGIIEKTQFNSEAEIYFFKPTSAADETIIWVFGVSDEDLNNIKKAIDEIRPIKVDNLNYVFSTTSSVVDSQHPDIAAIVDETTTWFKGNESRIPFDLYQEVEKKADSINHQLKI</sequence>
<dbReference type="SUPFAM" id="SSF55073">
    <property type="entry name" value="Nucleotide cyclase"/>
    <property type="match status" value="1"/>
</dbReference>
<comment type="caution">
    <text evidence="1">The sequence shown here is derived from an EMBL/GenBank/DDBJ whole genome shotgun (WGS) entry which is preliminary data.</text>
</comment>